<organism evidence="1 2">
    <name type="scientific">Saccharopolyspora endophytica</name>
    <dbReference type="NCBI Taxonomy" id="543886"/>
    <lineage>
        <taxon>Bacteria</taxon>
        <taxon>Bacillati</taxon>
        <taxon>Actinomycetota</taxon>
        <taxon>Actinomycetes</taxon>
        <taxon>Pseudonocardiales</taxon>
        <taxon>Pseudonocardiaceae</taxon>
        <taxon>Saccharopolyspora</taxon>
    </lineage>
</organism>
<accession>A0ABS5DR48</accession>
<dbReference type="RefSeq" id="WP_210973726.1">
    <property type="nucleotide sequence ID" value="NZ_JAGPXE010000024.1"/>
</dbReference>
<comment type="caution">
    <text evidence="1">The sequence shown here is derived from an EMBL/GenBank/DDBJ whole genome shotgun (WGS) entry which is preliminary data.</text>
</comment>
<protein>
    <submittedName>
        <fullName evidence="1">Uncharacterized protein</fullName>
    </submittedName>
</protein>
<proteinExistence type="predicted"/>
<dbReference type="Proteomes" id="UP000674084">
    <property type="component" value="Unassembled WGS sequence"/>
</dbReference>
<keyword evidence="2" id="KW-1185">Reference proteome</keyword>
<gene>
    <name evidence="1" type="ORF">KBO27_32695</name>
</gene>
<evidence type="ECO:0000313" key="2">
    <source>
        <dbReference type="Proteomes" id="UP000674084"/>
    </source>
</evidence>
<sequence>MSRVDAVRGLVLAAGVAVLVADLSGLSKAEVERIWLPFGVWFAVGGALLPAGSRRWWLGAQAVIALAVNHVIATSW</sequence>
<evidence type="ECO:0000313" key="1">
    <source>
        <dbReference type="EMBL" id="MBQ0928728.1"/>
    </source>
</evidence>
<name>A0ABS5DR48_9PSEU</name>
<dbReference type="EMBL" id="JAGPXE010000024">
    <property type="protein sequence ID" value="MBQ0928728.1"/>
    <property type="molecule type" value="Genomic_DNA"/>
</dbReference>
<reference evidence="1 2" key="1">
    <citation type="submission" date="2021-04" db="EMBL/GenBank/DDBJ databases">
        <title>Whole-genome sequencing of Saccharopolyspora endophytica KCTC 19397.</title>
        <authorList>
            <person name="Ay H."/>
            <person name="Saygin H."/>
            <person name="Sahin N."/>
        </authorList>
    </citation>
    <scope>NUCLEOTIDE SEQUENCE [LARGE SCALE GENOMIC DNA]</scope>
    <source>
        <strain evidence="1 2">KCTC 19397</strain>
    </source>
</reference>